<name>A0A4P6EJ59_9MICO</name>
<evidence type="ECO:0000256" key="2">
    <source>
        <dbReference type="SAM" id="Phobius"/>
    </source>
</evidence>
<keyword evidence="5" id="KW-1185">Reference proteome</keyword>
<keyword evidence="2" id="KW-1133">Transmembrane helix</keyword>
<dbReference type="EMBL" id="CP035495">
    <property type="protein sequence ID" value="QAY62640.1"/>
    <property type="molecule type" value="Genomic_DNA"/>
</dbReference>
<dbReference type="SUPFAM" id="SSF49899">
    <property type="entry name" value="Concanavalin A-like lectins/glucanases"/>
    <property type="match status" value="1"/>
</dbReference>
<dbReference type="AlphaFoldDB" id="A0A4P6EJ59"/>
<feature type="region of interest" description="Disordered" evidence="1">
    <location>
        <begin position="97"/>
        <end position="123"/>
    </location>
</feature>
<dbReference type="RefSeq" id="WP_129202963.1">
    <property type="nucleotide sequence ID" value="NZ_CP035495.1"/>
</dbReference>
<feature type="transmembrane region" description="Helical" evidence="2">
    <location>
        <begin position="566"/>
        <end position="586"/>
    </location>
</feature>
<dbReference type="Proteomes" id="UP000291758">
    <property type="component" value="Chromosome"/>
</dbReference>
<accession>A0A4P6EJ59</accession>
<evidence type="ECO:0000256" key="1">
    <source>
        <dbReference type="SAM" id="MobiDB-lite"/>
    </source>
</evidence>
<evidence type="ECO:0000313" key="4">
    <source>
        <dbReference type="EMBL" id="QAY62640.1"/>
    </source>
</evidence>
<evidence type="ECO:0000313" key="5">
    <source>
        <dbReference type="Proteomes" id="UP000291758"/>
    </source>
</evidence>
<dbReference type="KEGG" id="xyl:ET495_04510"/>
<keyword evidence="2" id="KW-0472">Membrane</keyword>
<dbReference type="InterPro" id="IPR013320">
    <property type="entry name" value="ConA-like_dom_sf"/>
</dbReference>
<feature type="region of interest" description="Disordered" evidence="1">
    <location>
        <begin position="64"/>
        <end position="85"/>
    </location>
</feature>
<dbReference type="Pfam" id="PF24346">
    <property type="entry name" value="DUF7507"/>
    <property type="match status" value="1"/>
</dbReference>
<feature type="domain" description="DUF7507" evidence="3">
    <location>
        <begin position="431"/>
        <end position="515"/>
    </location>
</feature>
<evidence type="ECO:0000259" key="3">
    <source>
        <dbReference type="Pfam" id="PF24346"/>
    </source>
</evidence>
<feature type="region of interest" description="Disordered" evidence="1">
    <location>
        <begin position="523"/>
        <end position="549"/>
    </location>
</feature>
<dbReference type="Gene3D" id="2.60.120.200">
    <property type="match status" value="1"/>
</dbReference>
<reference evidence="4 5" key="1">
    <citation type="submission" date="2019-01" db="EMBL/GenBank/DDBJ databases">
        <title>Genome sequencing of strain 2JSPR-7.</title>
        <authorList>
            <person name="Heo J."/>
            <person name="Kim S.-J."/>
            <person name="Kim J.-S."/>
            <person name="Hong S.-B."/>
            <person name="Kwon S.-W."/>
        </authorList>
    </citation>
    <scope>NUCLEOTIDE SEQUENCE [LARGE SCALE GENOMIC DNA]</scope>
    <source>
        <strain evidence="4 5">2JSPR-7</strain>
    </source>
</reference>
<gene>
    <name evidence="4" type="ORF">ET495_04510</name>
</gene>
<proteinExistence type="predicted"/>
<dbReference type="InterPro" id="IPR055354">
    <property type="entry name" value="DUF7507"/>
</dbReference>
<protein>
    <recommendedName>
        <fullName evidence="3">DUF7507 domain-containing protein</fullName>
    </recommendedName>
</protein>
<sequence length="595" mass="61731">MRLRKAIAGIAVVAAGVTVGLEITARPALADGADHAPSTPAVLLREDFRGPTLHNDFDLLDHAGLTNAPDGTPEAPKLGKDLKTSAGDAIPVDERVLQGSARRGAPPRSADPADRNGYLQLTDNNHDKVGGVVYDKPLRTEGGLDITFEMYQYHTTTPEGAAVRKHASAHPADGIGFFIVDGSATLTKAGAYGGSLGYAQKYDEWASGEARWKEGVAGGYLGIGFDVLGNFIQDATECRGGSRTATDECALVDSQSPAGASWGDNVPNTITLRGPGNGFSGYPYLASTVEKVPGVETPRSFLPKLMGNPEATDPGDARRQVRVTLEPRPGTGPTVKVYVEFEPDGTLTEDDHVLTHHMTQPMPKTFKFGFAGSTGDFTDVHLIRTLEISTLVPAHPGVRIDKDALDVPADACSAGSAPSAPAAAQEPGARTYDVDDVVCYRFTVSNTGDTELTDLVVTDAQIGYEATIDSLGVPGGGRDTVTLYATHRIRQEEAATAAGTSSGTFVNTATVTTTFGGAPYSDSDDASVPVAPAPSCVETDGPAGTCESSPPADGIVLPAVGGAPSAVGPVALAVAAALTAFLAVGLRRKTTHRVR</sequence>
<keyword evidence="2" id="KW-0812">Transmembrane</keyword>
<dbReference type="OrthoDB" id="3225333at2"/>
<organism evidence="4 5">
    <name type="scientific">Xylanimonas allomyrinae</name>
    <dbReference type="NCBI Taxonomy" id="2509459"/>
    <lineage>
        <taxon>Bacteria</taxon>
        <taxon>Bacillati</taxon>
        <taxon>Actinomycetota</taxon>
        <taxon>Actinomycetes</taxon>
        <taxon>Micrococcales</taxon>
        <taxon>Promicromonosporaceae</taxon>
        <taxon>Xylanimonas</taxon>
    </lineage>
</organism>